<feature type="compositionally biased region" description="Low complexity" evidence="7">
    <location>
        <begin position="246"/>
        <end position="255"/>
    </location>
</feature>
<dbReference type="PANTHER" id="PTHR47171:SF1">
    <property type="entry name" value="ZN(II)2CYS6 TRANSCRIPTION FACTOR (EUROFUNG)"/>
    <property type="match status" value="1"/>
</dbReference>
<dbReference type="Gene3D" id="4.10.240.10">
    <property type="entry name" value="Zn(2)-C6 fungal-type DNA-binding domain"/>
    <property type="match status" value="1"/>
</dbReference>
<feature type="region of interest" description="Disordered" evidence="7">
    <location>
        <begin position="219"/>
        <end position="257"/>
    </location>
</feature>
<dbReference type="InterPro" id="IPR001138">
    <property type="entry name" value="Zn2Cys6_DnaBD"/>
</dbReference>
<dbReference type="PANTHER" id="PTHR47171">
    <property type="entry name" value="FARA-RELATED"/>
    <property type="match status" value="1"/>
</dbReference>
<keyword evidence="3" id="KW-0805">Transcription regulation</keyword>
<evidence type="ECO:0000256" key="3">
    <source>
        <dbReference type="ARBA" id="ARBA00023015"/>
    </source>
</evidence>
<organism evidence="9 10">
    <name type="scientific">Coniochaeta ligniaria NRRL 30616</name>
    <dbReference type="NCBI Taxonomy" id="1408157"/>
    <lineage>
        <taxon>Eukaryota</taxon>
        <taxon>Fungi</taxon>
        <taxon>Dikarya</taxon>
        <taxon>Ascomycota</taxon>
        <taxon>Pezizomycotina</taxon>
        <taxon>Sordariomycetes</taxon>
        <taxon>Sordariomycetidae</taxon>
        <taxon>Coniochaetales</taxon>
        <taxon>Coniochaetaceae</taxon>
        <taxon>Coniochaeta</taxon>
    </lineage>
</organism>
<dbReference type="PROSITE" id="PS50048">
    <property type="entry name" value="ZN2_CY6_FUNGAL_2"/>
    <property type="match status" value="1"/>
</dbReference>
<feature type="region of interest" description="Disordered" evidence="7">
    <location>
        <begin position="653"/>
        <end position="726"/>
    </location>
</feature>
<dbReference type="InParanoid" id="A0A1J7J0Z8"/>
<dbReference type="GO" id="GO:0006351">
    <property type="term" value="P:DNA-templated transcription"/>
    <property type="evidence" value="ECO:0007669"/>
    <property type="project" value="InterPro"/>
</dbReference>
<dbReference type="GO" id="GO:0000981">
    <property type="term" value="F:DNA-binding transcription factor activity, RNA polymerase II-specific"/>
    <property type="evidence" value="ECO:0007669"/>
    <property type="project" value="InterPro"/>
</dbReference>
<dbReference type="CDD" id="cd00067">
    <property type="entry name" value="GAL4"/>
    <property type="match status" value="1"/>
</dbReference>
<dbReference type="SMART" id="SM00906">
    <property type="entry name" value="Fungal_trans"/>
    <property type="match status" value="1"/>
</dbReference>
<evidence type="ECO:0000256" key="2">
    <source>
        <dbReference type="ARBA" id="ARBA00022833"/>
    </source>
</evidence>
<dbReference type="GO" id="GO:0008270">
    <property type="term" value="F:zinc ion binding"/>
    <property type="evidence" value="ECO:0007669"/>
    <property type="project" value="InterPro"/>
</dbReference>
<dbReference type="Proteomes" id="UP000182658">
    <property type="component" value="Unassembled WGS sequence"/>
</dbReference>
<name>A0A1J7J0Z8_9PEZI</name>
<dbReference type="STRING" id="1408157.A0A1J7J0Z8"/>
<dbReference type="AlphaFoldDB" id="A0A1J7J0Z8"/>
<feature type="domain" description="Zn(2)-C6 fungal-type" evidence="8">
    <location>
        <begin position="55"/>
        <end position="89"/>
    </location>
</feature>
<evidence type="ECO:0000256" key="5">
    <source>
        <dbReference type="ARBA" id="ARBA00023163"/>
    </source>
</evidence>
<keyword evidence="4" id="KW-0238">DNA-binding</keyword>
<dbReference type="Pfam" id="PF00172">
    <property type="entry name" value="Zn_clus"/>
    <property type="match status" value="1"/>
</dbReference>
<evidence type="ECO:0000256" key="1">
    <source>
        <dbReference type="ARBA" id="ARBA00022723"/>
    </source>
</evidence>
<feature type="region of interest" description="Disordered" evidence="7">
    <location>
        <begin position="95"/>
        <end position="171"/>
    </location>
</feature>
<dbReference type="InterPro" id="IPR007219">
    <property type="entry name" value="XnlR_reg_dom"/>
</dbReference>
<dbReference type="CDD" id="cd12148">
    <property type="entry name" value="fungal_TF_MHR"/>
    <property type="match status" value="1"/>
</dbReference>
<dbReference type="SMART" id="SM00066">
    <property type="entry name" value="GAL4"/>
    <property type="match status" value="1"/>
</dbReference>
<evidence type="ECO:0000256" key="7">
    <source>
        <dbReference type="SAM" id="MobiDB-lite"/>
    </source>
</evidence>
<dbReference type="SUPFAM" id="SSF57701">
    <property type="entry name" value="Zn2/Cys6 DNA-binding domain"/>
    <property type="match status" value="1"/>
</dbReference>
<feature type="compositionally biased region" description="Low complexity" evidence="7">
    <location>
        <begin position="654"/>
        <end position="667"/>
    </location>
</feature>
<reference evidence="9 10" key="1">
    <citation type="submission" date="2016-10" db="EMBL/GenBank/DDBJ databases">
        <title>Draft genome sequence of Coniochaeta ligniaria NRRL30616, a lignocellulolytic fungus for bioabatement of inhibitors in plant biomass hydrolysates.</title>
        <authorList>
            <consortium name="DOE Joint Genome Institute"/>
            <person name="Jimenez D.J."/>
            <person name="Hector R.E."/>
            <person name="Riley R."/>
            <person name="Sun H."/>
            <person name="Grigoriev I.V."/>
            <person name="Van Elsas J.D."/>
            <person name="Nichols N.N."/>
        </authorList>
    </citation>
    <scope>NUCLEOTIDE SEQUENCE [LARGE SCALE GENOMIC DNA]</scope>
    <source>
        <strain evidence="9 10">NRRL 30616</strain>
    </source>
</reference>
<evidence type="ECO:0000256" key="6">
    <source>
        <dbReference type="ARBA" id="ARBA00023242"/>
    </source>
</evidence>
<evidence type="ECO:0000313" key="10">
    <source>
        <dbReference type="Proteomes" id="UP000182658"/>
    </source>
</evidence>
<dbReference type="OrthoDB" id="2110361at2759"/>
<gene>
    <name evidence="9" type="ORF">CONLIGDRAFT_163417</name>
</gene>
<evidence type="ECO:0000256" key="4">
    <source>
        <dbReference type="ARBA" id="ARBA00023125"/>
    </source>
</evidence>
<keyword evidence="10" id="KW-1185">Reference proteome</keyword>
<feature type="compositionally biased region" description="Polar residues" evidence="7">
    <location>
        <begin position="97"/>
        <end position="119"/>
    </location>
</feature>
<keyword evidence="1" id="KW-0479">Metal-binding</keyword>
<sequence>MGLYRGNERTLFPAFSPGFIHLRPVTRLLSLETRQAGIKMQVPAGKVKKPRSRIACKRCHDRRVRCDVSGRGPPCSGCIANNVADACRLLESKRSRGNNGRFSTRTAADAVSTTTSLSPVTYGGPDHADSPYSPESPRPGPAGKRPAVQADGLGAQESDRPPLSPGAEADQWSKIISRDRFRVPNSRRVTYLGESWTLSYMSQWKSRGSVIEANDRGCQHVSPSEVDEGSRGLHVPVPVESHRDTPSPSSTRTSSAIRDQLPRDIRLALIDAYFAYNHSLYPITCEKDFRASIANGTTSPLLLSAVLYAGALHASDPVIYRAGFDSRQSCLGKLYGRAKAIFFDDEHDVGGSDQLPRVQATFLLHNMWSSPNATMDPWTWLGLAIRLAQNMGMHRSTATSSLPDNDRRLWKRIWWSLYSRDTQIAAALGKPLMINKVDCDVEYLTADDFEATDTDEVRLFAAEQAKLAEICGNIISRRYAPGLRGQPQEAECKLALMKDLTTWKNRIPQPLQCPRDALPENLSIQAMLLQILFNYLLLLLHRPRMVADSPETGMERDTASWEIAFRAAGVITQVTDSIMNYKSLHHCPLFYTSCLFSAMTMHAIRGPPAEHQLGLCMIAMRTLSTMYWAAGWIRNIFQKMAEKQKTSHGYGFGASAASTRAPSPTSRHTVAELGRTSSAENVLTADSRTVRHHGPWQPPSNTRQTEPVEVPAYGGTSGSGLTGLHPSSLSGQADGHYQWIDDDVNATAPGLFTTLGRDTGFPGVDYPLVEYADFTGLHPELADCWQELLTADNPFINPFMFGSFTR</sequence>
<keyword evidence="2" id="KW-0862">Zinc</keyword>
<dbReference type="Pfam" id="PF04082">
    <property type="entry name" value="Fungal_trans"/>
    <property type="match status" value="1"/>
</dbReference>
<accession>A0A1J7J0Z8</accession>
<dbReference type="InterPro" id="IPR052073">
    <property type="entry name" value="Amide_Lactam_Regulators"/>
</dbReference>
<proteinExistence type="predicted"/>
<keyword evidence="5" id="KW-0804">Transcription</keyword>
<keyword evidence="6" id="KW-0539">Nucleus</keyword>
<protein>
    <recommendedName>
        <fullName evidence="8">Zn(2)-C6 fungal-type domain-containing protein</fullName>
    </recommendedName>
</protein>
<dbReference type="InterPro" id="IPR036864">
    <property type="entry name" value="Zn2-C6_fun-type_DNA-bd_sf"/>
</dbReference>
<dbReference type="PROSITE" id="PS00463">
    <property type="entry name" value="ZN2_CY6_FUNGAL_1"/>
    <property type="match status" value="1"/>
</dbReference>
<dbReference type="GO" id="GO:0003677">
    <property type="term" value="F:DNA binding"/>
    <property type="evidence" value="ECO:0007669"/>
    <property type="project" value="UniProtKB-KW"/>
</dbReference>
<dbReference type="EMBL" id="KV875094">
    <property type="protein sequence ID" value="OIW33165.1"/>
    <property type="molecule type" value="Genomic_DNA"/>
</dbReference>
<evidence type="ECO:0000313" key="9">
    <source>
        <dbReference type="EMBL" id="OIW33165.1"/>
    </source>
</evidence>
<feature type="compositionally biased region" description="Polar residues" evidence="7">
    <location>
        <begin position="675"/>
        <end position="687"/>
    </location>
</feature>
<evidence type="ECO:0000259" key="8">
    <source>
        <dbReference type="PROSITE" id="PS50048"/>
    </source>
</evidence>